<dbReference type="eggNOG" id="ENOG502ZBQE">
    <property type="taxonomic scope" value="Bacteria"/>
</dbReference>
<evidence type="ECO:0000256" key="1">
    <source>
        <dbReference type="SAM" id="MobiDB-lite"/>
    </source>
</evidence>
<dbReference type="KEGG" id="mno:Mnod_5760"/>
<gene>
    <name evidence="2" type="ordered locus">Mnod_5760</name>
</gene>
<dbReference type="AlphaFoldDB" id="B8IRN9"/>
<organism evidence="2 3">
    <name type="scientific">Methylobacterium nodulans (strain LMG 21967 / CNCM I-2342 / ORS 2060)</name>
    <dbReference type="NCBI Taxonomy" id="460265"/>
    <lineage>
        <taxon>Bacteria</taxon>
        <taxon>Pseudomonadati</taxon>
        <taxon>Pseudomonadota</taxon>
        <taxon>Alphaproteobacteria</taxon>
        <taxon>Hyphomicrobiales</taxon>
        <taxon>Methylobacteriaceae</taxon>
        <taxon>Methylobacterium</taxon>
    </lineage>
</organism>
<protein>
    <submittedName>
        <fullName evidence="2">Uncharacterized protein</fullName>
    </submittedName>
</protein>
<reference evidence="2 3" key="1">
    <citation type="submission" date="2009-01" db="EMBL/GenBank/DDBJ databases">
        <title>Complete sequence of chromosome of Methylobacterium nodulans ORS 2060.</title>
        <authorList>
            <consortium name="US DOE Joint Genome Institute"/>
            <person name="Lucas S."/>
            <person name="Copeland A."/>
            <person name="Lapidus A."/>
            <person name="Glavina del Rio T."/>
            <person name="Dalin E."/>
            <person name="Tice H."/>
            <person name="Bruce D."/>
            <person name="Goodwin L."/>
            <person name="Pitluck S."/>
            <person name="Sims D."/>
            <person name="Brettin T."/>
            <person name="Detter J.C."/>
            <person name="Han C."/>
            <person name="Larimer F."/>
            <person name="Land M."/>
            <person name="Hauser L."/>
            <person name="Kyrpides N."/>
            <person name="Ivanova N."/>
            <person name="Marx C.J."/>
            <person name="Richardson P."/>
        </authorList>
    </citation>
    <scope>NUCLEOTIDE SEQUENCE [LARGE SCALE GENOMIC DNA]</scope>
    <source>
        <strain evidence="3">LMG 21967 / CNCM I-2342 / ORS 2060</strain>
    </source>
</reference>
<dbReference type="OrthoDB" id="7585945at2"/>
<accession>B8IRN9</accession>
<feature type="compositionally biased region" description="Low complexity" evidence="1">
    <location>
        <begin position="118"/>
        <end position="131"/>
    </location>
</feature>
<evidence type="ECO:0000313" key="3">
    <source>
        <dbReference type="Proteomes" id="UP000008207"/>
    </source>
</evidence>
<proteinExistence type="predicted"/>
<keyword evidence="3" id="KW-1185">Reference proteome</keyword>
<dbReference type="HOGENOM" id="CLU_119921_0_0_5"/>
<dbReference type="EMBL" id="CP001349">
    <property type="protein sequence ID" value="ACL60589.1"/>
    <property type="molecule type" value="Genomic_DNA"/>
</dbReference>
<dbReference type="STRING" id="460265.Mnod_5760"/>
<evidence type="ECO:0000313" key="2">
    <source>
        <dbReference type="EMBL" id="ACL60589.1"/>
    </source>
</evidence>
<sequence length="138" mass="15011">MLRLAHSSEPYWLDLLPGVRVRVRPVTVAMMLAAREAVSKVIRSDDREDLDLRTNIALVGELARRAIIEWEGVGDADGVPVPATPETIDLLMSNWAAFDEFDSRYVIPALKRDAEKNASSSSPPGTSAGETNTAPPVV</sequence>
<name>B8IRN9_METNO</name>
<dbReference type="Proteomes" id="UP000008207">
    <property type="component" value="Chromosome"/>
</dbReference>
<feature type="region of interest" description="Disordered" evidence="1">
    <location>
        <begin position="113"/>
        <end position="138"/>
    </location>
</feature>